<proteinExistence type="predicted"/>
<name>A0ABZ0CQN1_9BURK</name>
<dbReference type="RefSeq" id="WP_316699964.1">
    <property type="nucleotide sequence ID" value="NZ_CP136336.1"/>
</dbReference>
<evidence type="ECO:0000313" key="2">
    <source>
        <dbReference type="EMBL" id="WOB07293.1"/>
    </source>
</evidence>
<dbReference type="GO" id="GO:0016757">
    <property type="term" value="F:glycosyltransferase activity"/>
    <property type="evidence" value="ECO:0007669"/>
    <property type="project" value="UniProtKB-KW"/>
</dbReference>
<feature type="region of interest" description="Disordered" evidence="1">
    <location>
        <begin position="326"/>
        <end position="345"/>
    </location>
</feature>
<dbReference type="InterPro" id="IPR029044">
    <property type="entry name" value="Nucleotide-diphossugar_trans"/>
</dbReference>
<gene>
    <name evidence="2" type="ORF">RXV79_20525</name>
</gene>
<dbReference type="Gene3D" id="3.90.550.10">
    <property type="entry name" value="Spore Coat Polysaccharide Biosynthesis Protein SpsA, Chain A"/>
    <property type="match status" value="1"/>
</dbReference>
<dbReference type="CDD" id="cd04186">
    <property type="entry name" value="GT_2_like_c"/>
    <property type="match status" value="1"/>
</dbReference>
<keyword evidence="2" id="KW-0808">Transferase</keyword>
<dbReference type="PANTHER" id="PTHR43179:SF7">
    <property type="entry name" value="RHAMNOSYLTRANSFERASE WBBL"/>
    <property type="match status" value="1"/>
</dbReference>
<dbReference type="PANTHER" id="PTHR43179">
    <property type="entry name" value="RHAMNOSYLTRANSFERASE WBBL"/>
    <property type="match status" value="1"/>
</dbReference>
<dbReference type="EMBL" id="CP136336">
    <property type="protein sequence ID" value="WOB07293.1"/>
    <property type="molecule type" value="Genomic_DNA"/>
</dbReference>
<dbReference type="Pfam" id="PF13641">
    <property type="entry name" value="Glyco_tranf_2_3"/>
    <property type="match status" value="1"/>
</dbReference>
<dbReference type="Proteomes" id="UP001303946">
    <property type="component" value="Chromosome"/>
</dbReference>
<evidence type="ECO:0000313" key="3">
    <source>
        <dbReference type="Proteomes" id="UP001303946"/>
    </source>
</evidence>
<organism evidence="2 3">
    <name type="scientific">Piscinibacter gummiphilus</name>
    <dbReference type="NCBI Taxonomy" id="946333"/>
    <lineage>
        <taxon>Bacteria</taxon>
        <taxon>Pseudomonadati</taxon>
        <taxon>Pseudomonadota</taxon>
        <taxon>Betaproteobacteria</taxon>
        <taxon>Burkholderiales</taxon>
        <taxon>Sphaerotilaceae</taxon>
        <taxon>Piscinibacter</taxon>
    </lineage>
</organism>
<dbReference type="SUPFAM" id="SSF53448">
    <property type="entry name" value="Nucleotide-diphospho-sugar transferases"/>
    <property type="match status" value="1"/>
</dbReference>
<keyword evidence="3" id="KW-1185">Reference proteome</keyword>
<reference evidence="2 3" key="1">
    <citation type="submission" date="2023-10" db="EMBL/GenBank/DDBJ databases">
        <title>Bacteria for the degradation of biodegradable plastic PBAT(Polybutylene adipate terephthalate).</title>
        <authorList>
            <person name="Weon H.-Y."/>
            <person name="Yeon J."/>
        </authorList>
    </citation>
    <scope>NUCLEOTIDE SEQUENCE [LARGE SCALE GENOMIC DNA]</scope>
    <source>
        <strain evidence="2 3">SBD 7-3</strain>
    </source>
</reference>
<dbReference type="EC" id="2.4.-.-" evidence="2"/>
<keyword evidence="2" id="KW-0328">Glycosyltransferase</keyword>
<evidence type="ECO:0000256" key="1">
    <source>
        <dbReference type="SAM" id="MobiDB-lite"/>
    </source>
</evidence>
<accession>A0ABZ0CQN1</accession>
<protein>
    <submittedName>
        <fullName evidence="2">Glycosyltransferase family 2 protein</fullName>
        <ecNumber evidence="2">2.4.-.-</ecNumber>
    </submittedName>
</protein>
<sequence>MTMPPARVQVVIVNYKTGRLAVDCLRSLVDEVAAVPGTVVTVVDNPSGDDSVELIGRAIEAEGWSSWARLLPAPVNGGFSYGNNFAVRPTLADPNGPAYYWLLNPDTRVKPGALRTLVDFLDAHPKAGIAGSRFLLESGEPWPYAFHFPSIWSELAGGLRLSLVARLLKHRAGLRPMGEEPAEADWLPGASLLVRREVFQTIGLMDEGYFLYFEETDFCLAARRAGWQTWHVPQSVVLHLVGQSTQVSGHHAAKNRRPAYWFESRRRYWVKNHGWSYAAATDLVWVLAFLTYKLRSVVQRKSGEYPPHFLRDFLRHSALFHRGLPGNAAVSPSPSHGHPDRSPQR</sequence>